<dbReference type="SMART" id="SM00353">
    <property type="entry name" value="HLH"/>
    <property type="match status" value="1"/>
</dbReference>
<feature type="domain" description="BHLH" evidence="3">
    <location>
        <begin position="178"/>
        <end position="227"/>
    </location>
</feature>
<dbReference type="SUPFAM" id="SSF47459">
    <property type="entry name" value="HLH, helix-loop-helix DNA-binding domain"/>
    <property type="match status" value="1"/>
</dbReference>
<keyword evidence="1" id="KW-0805">Transcription regulation</keyword>
<accession>A0A835LC70</accession>
<dbReference type="OrthoDB" id="1921805at2759"/>
<dbReference type="InterPro" id="IPR036638">
    <property type="entry name" value="HLH_DNA-bd_sf"/>
</dbReference>
<comment type="caution">
    <text evidence="4">The sequence shown here is derived from an EMBL/GenBank/DDBJ whole genome shotgun (WGS) entry which is preliminary data.</text>
</comment>
<protein>
    <recommendedName>
        <fullName evidence="3">BHLH domain-containing protein</fullName>
    </recommendedName>
</protein>
<name>A0A835LC70_9MAGN</name>
<evidence type="ECO:0000313" key="4">
    <source>
        <dbReference type="EMBL" id="KAF9590048.1"/>
    </source>
</evidence>
<dbReference type="PANTHER" id="PTHR36066">
    <property type="entry name" value="TRANSCRIPTION FACTOR BHLH145"/>
    <property type="match status" value="1"/>
</dbReference>
<dbReference type="PROSITE" id="PS50888">
    <property type="entry name" value="BHLH"/>
    <property type="match status" value="1"/>
</dbReference>
<organism evidence="4 6">
    <name type="scientific">Coptis chinensis</name>
    <dbReference type="NCBI Taxonomy" id="261450"/>
    <lineage>
        <taxon>Eukaryota</taxon>
        <taxon>Viridiplantae</taxon>
        <taxon>Streptophyta</taxon>
        <taxon>Embryophyta</taxon>
        <taxon>Tracheophyta</taxon>
        <taxon>Spermatophyta</taxon>
        <taxon>Magnoliopsida</taxon>
        <taxon>Ranunculales</taxon>
        <taxon>Ranunculaceae</taxon>
        <taxon>Coptidoideae</taxon>
        <taxon>Coptis</taxon>
    </lineage>
</organism>
<dbReference type="GO" id="GO:0046983">
    <property type="term" value="F:protein dimerization activity"/>
    <property type="evidence" value="ECO:0007669"/>
    <property type="project" value="InterPro"/>
</dbReference>
<proteinExistence type="predicted"/>
<dbReference type="PANTHER" id="PTHR36066:SF11">
    <property type="entry name" value="TRANSCRIPTION FACTOR BHLH144"/>
    <property type="match status" value="1"/>
</dbReference>
<keyword evidence="6" id="KW-1185">Reference proteome</keyword>
<reference evidence="4 6" key="1">
    <citation type="submission" date="2020-10" db="EMBL/GenBank/DDBJ databases">
        <title>The Coptis chinensis genome and diversification of protoberbering-type alkaloids.</title>
        <authorList>
            <person name="Wang B."/>
            <person name="Shu S."/>
            <person name="Song C."/>
            <person name="Liu Y."/>
        </authorList>
    </citation>
    <scope>NUCLEOTIDE SEQUENCE [LARGE SCALE GENOMIC DNA]</scope>
    <source>
        <strain evidence="4">HL-2020</strain>
        <tissue evidence="4">Leaf</tissue>
    </source>
</reference>
<keyword evidence="2" id="KW-0804">Transcription</keyword>
<dbReference type="AlphaFoldDB" id="A0A835LC70"/>
<dbReference type="EMBL" id="JADFTS010000009">
    <property type="protein sequence ID" value="KAF9590048.1"/>
    <property type="molecule type" value="Genomic_DNA"/>
</dbReference>
<dbReference type="Gene3D" id="4.10.280.10">
    <property type="entry name" value="Helix-loop-helix DNA-binding domain"/>
    <property type="match status" value="1"/>
</dbReference>
<dbReference type="Proteomes" id="UP000631114">
    <property type="component" value="Unassembled WGS sequence"/>
</dbReference>
<dbReference type="InterPro" id="IPR037546">
    <property type="entry name" value="SAC51-like"/>
</dbReference>
<evidence type="ECO:0000313" key="5">
    <source>
        <dbReference type="EMBL" id="KAF9590656.1"/>
    </source>
</evidence>
<gene>
    <name evidence="4" type="ORF">IFM89_030360</name>
    <name evidence="5" type="ORF">IFM89_036148</name>
</gene>
<evidence type="ECO:0000256" key="1">
    <source>
        <dbReference type="ARBA" id="ARBA00023015"/>
    </source>
</evidence>
<dbReference type="Pfam" id="PF23173">
    <property type="entry name" value="bHLH_SAC51"/>
    <property type="match status" value="1"/>
</dbReference>
<dbReference type="CDD" id="cd18917">
    <property type="entry name" value="bHLH_AtSAC51_like"/>
    <property type="match status" value="1"/>
</dbReference>
<sequence length="241" mass="27027">MSDKQFFREKAVSPTRYQVGASYMNYGPVEHDLGPILPLAPDLRPFHGVEFQPSEVCPKNFIIFDQTNNRSRIMYHPALTPQKFNSPGIDMHAAFLEDNDTRKNTCTENAESSSFLKEDSKDIDALMSLEEDELEEDDEVVSTARTFGSYECGSPDSCSNFCSKSRKPRFSSTEKSCSGCCSSSDDSEKQRRRMKKMVKALRSIVPGADQMNTATVIDEAVTYLKSLKVEVKKHGLGNFSN</sequence>
<evidence type="ECO:0000313" key="6">
    <source>
        <dbReference type="Proteomes" id="UP000631114"/>
    </source>
</evidence>
<evidence type="ECO:0000256" key="2">
    <source>
        <dbReference type="ARBA" id="ARBA00023163"/>
    </source>
</evidence>
<dbReference type="InterPro" id="IPR011598">
    <property type="entry name" value="bHLH_dom"/>
</dbReference>
<dbReference type="EMBL" id="JADFTS010000009">
    <property type="protein sequence ID" value="KAF9590656.1"/>
    <property type="molecule type" value="Genomic_DNA"/>
</dbReference>
<evidence type="ECO:0000259" key="3">
    <source>
        <dbReference type="PROSITE" id="PS50888"/>
    </source>
</evidence>